<dbReference type="PROSITE" id="PS51737">
    <property type="entry name" value="RECOMBINASE_DNA_BIND"/>
    <property type="match status" value="1"/>
</dbReference>
<dbReference type="InterPro" id="IPR006119">
    <property type="entry name" value="Resolv_N"/>
</dbReference>
<dbReference type="InterPro" id="IPR011109">
    <property type="entry name" value="DNA_bind_recombinase_dom"/>
</dbReference>
<name>A0ABT4B5F0_9ACTN</name>
<protein>
    <submittedName>
        <fullName evidence="3">Recombinase family protein</fullName>
    </submittedName>
</protein>
<evidence type="ECO:0000259" key="2">
    <source>
        <dbReference type="PROSITE" id="PS51737"/>
    </source>
</evidence>
<dbReference type="PANTHER" id="PTHR30461">
    <property type="entry name" value="DNA-INVERTASE FROM LAMBDOID PROPHAGE"/>
    <property type="match status" value="1"/>
</dbReference>
<dbReference type="Gene3D" id="3.40.50.1390">
    <property type="entry name" value="Resolvase, N-terminal catalytic domain"/>
    <property type="match status" value="1"/>
</dbReference>
<dbReference type="Pfam" id="PF13408">
    <property type="entry name" value="Zn_ribbon_recom"/>
    <property type="match status" value="1"/>
</dbReference>
<dbReference type="Gene3D" id="3.90.1750.20">
    <property type="entry name" value="Putative Large Serine Recombinase, Chain B, Domain 2"/>
    <property type="match status" value="1"/>
</dbReference>
<dbReference type="Proteomes" id="UP001151002">
    <property type="component" value="Unassembled WGS sequence"/>
</dbReference>
<dbReference type="InterPro" id="IPR038109">
    <property type="entry name" value="DNA_bind_recomb_sf"/>
</dbReference>
<organism evidence="3 4">
    <name type="scientific">Paractinoplanes pyxinae</name>
    <dbReference type="NCBI Taxonomy" id="2997416"/>
    <lineage>
        <taxon>Bacteria</taxon>
        <taxon>Bacillati</taxon>
        <taxon>Actinomycetota</taxon>
        <taxon>Actinomycetes</taxon>
        <taxon>Micromonosporales</taxon>
        <taxon>Micromonosporaceae</taxon>
        <taxon>Paractinoplanes</taxon>
    </lineage>
</organism>
<reference evidence="3" key="1">
    <citation type="submission" date="2022-11" db="EMBL/GenBank/DDBJ databases">
        <authorList>
            <person name="Somphong A."/>
            <person name="Phongsopitanun W."/>
        </authorList>
    </citation>
    <scope>NUCLEOTIDE SEQUENCE</scope>
    <source>
        <strain evidence="3">Pm04-4</strain>
    </source>
</reference>
<evidence type="ECO:0000259" key="1">
    <source>
        <dbReference type="PROSITE" id="PS51736"/>
    </source>
</evidence>
<feature type="domain" description="Resolvase/invertase-type recombinase catalytic" evidence="1">
    <location>
        <begin position="13"/>
        <end position="164"/>
    </location>
</feature>
<proteinExistence type="predicted"/>
<dbReference type="Pfam" id="PF07508">
    <property type="entry name" value="Recombinase"/>
    <property type="match status" value="1"/>
</dbReference>
<comment type="caution">
    <text evidence="3">The sequence shown here is derived from an EMBL/GenBank/DDBJ whole genome shotgun (WGS) entry which is preliminary data.</text>
</comment>
<dbReference type="Pfam" id="PF00239">
    <property type="entry name" value="Resolvase"/>
    <property type="match status" value="1"/>
</dbReference>
<dbReference type="CDD" id="cd00338">
    <property type="entry name" value="Ser_Recombinase"/>
    <property type="match status" value="1"/>
</dbReference>
<feature type="domain" description="Recombinase" evidence="2">
    <location>
        <begin position="171"/>
        <end position="282"/>
    </location>
</feature>
<gene>
    <name evidence="3" type="ORF">OWR29_27225</name>
</gene>
<dbReference type="SUPFAM" id="SSF53041">
    <property type="entry name" value="Resolvase-like"/>
    <property type="match status" value="1"/>
</dbReference>
<dbReference type="PANTHER" id="PTHR30461:SF23">
    <property type="entry name" value="DNA RECOMBINASE-RELATED"/>
    <property type="match status" value="1"/>
</dbReference>
<dbReference type="InterPro" id="IPR036162">
    <property type="entry name" value="Resolvase-like_N_sf"/>
</dbReference>
<dbReference type="SMART" id="SM00857">
    <property type="entry name" value="Resolvase"/>
    <property type="match status" value="1"/>
</dbReference>
<keyword evidence="4" id="KW-1185">Reference proteome</keyword>
<dbReference type="PROSITE" id="PS51736">
    <property type="entry name" value="RECOMBINASES_3"/>
    <property type="match status" value="1"/>
</dbReference>
<evidence type="ECO:0000313" key="3">
    <source>
        <dbReference type="EMBL" id="MCY1141706.1"/>
    </source>
</evidence>
<sequence>MTATMPGRTAVRHAVIYARVSADDQRQRRSVGQQEQECRDVAADADWTVDQVFTDNDRSASRYARKVREAHAELLAYLATADVQVLILWEPSRGDRELESWAGLLNLCRRRGIRIHIAMHRRTYDLDQARDWRTLAEDGVDSAYESEKTRERIMRHVRDNAMQGRPHGKLRYGFRRVYDDRGAFVAQVHHEEQAAIIREAARRVSAGEALYGIAQDLNDRGVPAPRGATWQPTQIKRLVTDPAYIGQRVHQGRVVGPAVWDAILDEQTHAECVARLTDPARRTQHDTAIRHLLSGVMTCAECGSRMRVQKNRGYLAYLCVDKFCTSVETTKVEGFITDMVLARLSRPDAHELFAARRDDGTADARTEAAELRTRLDGFYAAAATGGLSPAGLAAIEARLLPQIEDADRRSVVVPVPSLLRDTAGPDAAARWDRMTMVQRRELLRLVVVPKVAKGRKGQRGPIDPMRLGASRWVGDDRTWAEIWAADNNG</sequence>
<dbReference type="InterPro" id="IPR025827">
    <property type="entry name" value="Zn_ribbon_recom_dom"/>
</dbReference>
<accession>A0ABT4B5F0</accession>
<evidence type="ECO:0000313" key="4">
    <source>
        <dbReference type="Proteomes" id="UP001151002"/>
    </source>
</evidence>
<dbReference type="InterPro" id="IPR050639">
    <property type="entry name" value="SSR_resolvase"/>
</dbReference>
<dbReference type="EMBL" id="JAPNTZ010000010">
    <property type="protein sequence ID" value="MCY1141706.1"/>
    <property type="molecule type" value="Genomic_DNA"/>
</dbReference>
<dbReference type="RefSeq" id="WP_267566111.1">
    <property type="nucleotide sequence ID" value="NZ_JAPNTZ010000010.1"/>
</dbReference>